<name>A0A819SGC3_9BILA</name>
<accession>A0A819SGC3</accession>
<sequence length="206" mass="24253">MVWFQLDEILFDLGQRCLTIGTDQVCSHSSLFHCSRSLKCISKHRLVDGYIAIENGIKDCEHGDDEWPANRRDIRSNTVPFAIFCDGETDLLLMDTLNYTDETSCEWWPCNNPYFRCDNAWHCLNGVDELNCPNAKCPSNEHLCEYDTSHKPFCVPYLHLMEKRLRSETENYRLVYFANQTYTDLKDFFFGTKQNVLLHNIWFMIH</sequence>
<evidence type="ECO:0000313" key="2">
    <source>
        <dbReference type="Proteomes" id="UP000663868"/>
    </source>
</evidence>
<protein>
    <submittedName>
        <fullName evidence="1">Uncharacterized protein</fullName>
    </submittedName>
</protein>
<comment type="caution">
    <text evidence="1">The sequence shown here is derived from an EMBL/GenBank/DDBJ whole genome shotgun (WGS) entry which is preliminary data.</text>
</comment>
<dbReference type="AlphaFoldDB" id="A0A819SGC3"/>
<dbReference type="Proteomes" id="UP000663868">
    <property type="component" value="Unassembled WGS sequence"/>
</dbReference>
<gene>
    <name evidence="1" type="ORF">KXQ929_LOCUS32152</name>
</gene>
<proteinExistence type="predicted"/>
<evidence type="ECO:0000313" key="1">
    <source>
        <dbReference type="EMBL" id="CAF4061147.1"/>
    </source>
</evidence>
<reference evidence="1" key="1">
    <citation type="submission" date="2021-02" db="EMBL/GenBank/DDBJ databases">
        <authorList>
            <person name="Nowell W R."/>
        </authorList>
    </citation>
    <scope>NUCLEOTIDE SEQUENCE</scope>
</reference>
<dbReference type="EMBL" id="CAJOBB010003830">
    <property type="protein sequence ID" value="CAF4061147.1"/>
    <property type="molecule type" value="Genomic_DNA"/>
</dbReference>
<organism evidence="1 2">
    <name type="scientific">Adineta steineri</name>
    <dbReference type="NCBI Taxonomy" id="433720"/>
    <lineage>
        <taxon>Eukaryota</taxon>
        <taxon>Metazoa</taxon>
        <taxon>Spiralia</taxon>
        <taxon>Gnathifera</taxon>
        <taxon>Rotifera</taxon>
        <taxon>Eurotatoria</taxon>
        <taxon>Bdelloidea</taxon>
        <taxon>Adinetida</taxon>
        <taxon>Adinetidae</taxon>
        <taxon>Adineta</taxon>
    </lineage>
</organism>